<keyword evidence="10 12" id="KW-0238">DNA-binding</keyword>
<dbReference type="Pfam" id="PF10410">
    <property type="entry name" value="DnaB_bind"/>
    <property type="match status" value="1"/>
</dbReference>
<keyword evidence="15" id="KW-0175">Coiled coil</keyword>
<dbReference type="SUPFAM" id="SSF56731">
    <property type="entry name" value="DNA primase core"/>
    <property type="match status" value="1"/>
</dbReference>
<dbReference type="EC" id="2.7.7.101" evidence="12"/>
<dbReference type="SMART" id="SM00493">
    <property type="entry name" value="TOPRIM"/>
    <property type="match status" value="1"/>
</dbReference>
<dbReference type="Pfam" id="PF13155">
    <property type="entry name" value="Toprim_2"/>
    <property type="match status" value="1"/>
</dbReference>
<dbReference type="Gene3D" id="3.40.1360.10">
    <property type="match status" value="1"/>
</dbReference>
<comment type="catalytic activity">
    <reaction evidence="12">
        <text>ssDNA + n NTP = ssDNA/pppN(pN)n-1 hybrid + (n-1) diphosphate.</text>
        <dbReference type="EC" id="2.7.7.101"/>
    </reaction>
</comment>
<dbReference type="InterPro" id="IPR019475">
    <property type="entry name" value="DNA_primase_DnaB-bd"/>
</dbReference>
<dbReference type="InterPro" id="IPR037068">
    <property type="entry name" value="DNA_primase_core_N_sf"/>
</dbReference>
<evidence type="ECO:0000313" key="18">
    <source>
        <dbReference type="Proteomes" id="UP000177382"/>
    </source>
</evidence>
<name>A0A1F7XLV7_9BACT</name>
<dbReference type="SMART" id="SM00400">
    <property type="entry name" value="ZnF_CHCC"/>
    <property type="match status" value="1"/>
</dbReference>
<keyword evidence="7 12" id="KW-0863">Zinc-finger</keyword>
<evidence type="ECO:0000256" key="4">
    <source>
        <dbReference type="ARBA" id="ARBA00022695"/>
    </source>
</evidence>
<keyword evidence="9" id="KW-0460">Magnesium</keyword>
<dbReference type="AlphaFoldDB" id="A0A1F7XLV7"/>
<feature type="coiled-coil region" evidence="15">
    <location>
        <begin position="544"/>
        <end position="590"/>
    </location>
</feature>
<dbReference type="InterPro" id="IPR013264">
    <property type="entry name" value="DNAG_N"/>
</dbReference>
<dbReference type="CDD" id="cd03364">
    <property type="entry name" value="TOPRIM_DnaG_primases"/>
    <property type="match status" value="1"/>
</dbReference>
<evidence type="ECO:0000256" key="12">
    <source>
        <dbReference type="HAMAP-Rule" id="MF_00974"/>
    </source>
</evidence>
<dbReference type="InterPro" id="IPR036977">
    <property type="entry name" value="DNA_primase_Znf_CHC2"/>
</dbReference>
<evidence type="ECO:0000256" key="3">
    <source>
        <dbReference type="ARBA" id="ARBA00022679"/>
    </source>
</evidence>
<dbReference type="GO" id="GO:0008270">
    <property type="term" value="F:zinc ion binding"/>
    <property type="evidence" value="ECO:0007669"/>
    <property type="project" value="UniProtKB-UniRule"/>
</dbReference>
<evidence type="ECO:0000256" key="7">
    <source>
        <dbReference type="ARBA" id="ARBA00022771"/>
    </source>
</evidence>
<evidence type="ECO:0000256" key="9">
    <source>
        <dbReference type="ARBA" id="ARBA00022842"/>
    </source>
</evidence>
<comment type="caution">
    <text evidence="17">The sequence shown here is derived from an EMBL/GenBank/DDBJ whole genome shotgun (WGS) entry which is preliminary data.</text>
</comment>
<keyword evidence="3 12" id="KW-0808">Transferase</keyword>
<dbReference type="Gene3D" id="3.90.980.10">
    <property type="entry name" value="DNA primase, catalytic core, N-terminal domain"/>
    <property type="match status" value="1"/>
</dbReference>
<dbReference type="InterPro" id="IPR050219">
    <property type="entry name" value="DnaG_primase"/>
</dbReference>
<keyword evidence="2 12" id="KW-0639">Primosome</keyword>
<dbReference type="Proteomes" id="UP000177382">
    <property type="component" value="Unassembled WGS sequence"/>
</dbReference>
<dbReference type="GO" id="GO:0005737">
    <property type="term" value="C:cytoplasm"/>
    <property type="evidence" value="ECO:0007669"/>
    <property type="project" value="TreeGrafter"/>
</dbReference>
<dbReference type="InterPro" id="IPR002694">
    <property type="entry name" value="Znf_CHC2"/>
</dbReference>
<dbReference type="STRING" id="1802485.A2V97_03320"/>
<evidence type="ECO:0000256" key="13">
    <source>
        <dbReference type="PIRNR" id="PIRNR002811"/>
    </source>
</evidence>
<dbReference type="EMBL" id="MGFX01000001">
    <property type="protein sequence ID" value="OGM15779.1"/>
    <property type="molecule type" value="Genomic_DNA"/>
</dbReference>
<evidence type="ECO:0000256" key="8">
    <source>
        <dbReference type="ARBA" id="ARBA00022833"/>
    </source>
</evidence>
<dbReference type="GO" id="GO:1990077">
    <property type="term" value="C:primosome complex"/>
    <property type="evidence" value="ECO:0007669"/>
    <property type="project" value="UniProtKB-KW"/>
</dbReference>
<dbReference type="Gene3D" id="3.90.580.10">
    <property type="entry name" value="Zinc finger, CHC2-type domain"/>
    <property type="match status" value="1"/>
</dbReference>
<keyword evidence="8 12" id="KW-0862">Zinc</keyword>
<keyword evidence="11 12" id="KW-0804">Transcription</keyword>
<comment type="subunit">
    <text evidence="12">Monomer. Interacts with DnaB.</text>
</comment>
<evidence type="ECO:0000256" key="15">
    <source>
        <dbReference type="SAM" id="Coils"/>
    </source>
</evidence>
<evidence type="ECO:0000256" key="10">
    <source>
        <dbReference type="ARBA" id="ARBA00023125"/>
    </source>
</evidence>
<feature type="zinc finger region" description="CHC2-type" evidence="12 14">
    <location>
        <begin position="35"/>
        <end position="59"/>
    </location>
</feature>
<gene>
    <name evidence="12" type="primary">dnaG</name>
    <name evidence="17" type="ORF">A2V97_03320</name>
</gene>
<dbReference type="GO" id="GO:0000428">
    <property type="term" value="C:DNA-directed RNA polymerase complex"/>
    <property type="evidence" value="ECO:0007669"/>
    <property type="project" value="UniProtKB-KW"/>
</dbReference>
<dbReference type="HAMAP" id="MF_00974">
    <property type="entry name" value="DNA_primase_DnaG"/>
    <property type="match status" value="1"/>
</dbReference>
<keyword evidence="5 12" id="KW-0235">DNA replication</keyword>
<dbReference type="NCBIfam" id="TIGR01391">
    <property type="entry name" value="dnaG"/>
    <property type="match status" value="1"/>
</dbReference>
<dbReference type="SUPFAM" id="SSF57783">
    <property type="entry name" value="Zinc beta-ribbon"/>
    <property type="match status" value="1"/>
</dbReference>
<dbReference type="Pfam" id="PF08275">
    <property type="entry name" value="DNAG_N"/>
    <property type="match status" value="1"/>
</dbReference>
<accession>A0A1F7XLV7</accession>
<organism evidence="17 18">
    <name type="scientific">Candidatus Woesebacteria bacterium RBG_16_42_24</name>
    <dbReference type="NCBI Taxonomy" id="1802485"/>
    <lineage>
        <taxon>Bacteria</taxon>
        <taxon>Candidatus Woeseibacteriota</taxon>
    </lineage>
</organism>
<dbReference type="FunFam" id="3.90.580.10:FF:000001">
    <property type="entry name" value="DNA primase"/>
    <property type="match status" value="1"/>
</dbReference>
<evidence type="ECO:0000256" key="11">
    <source>
        <dbReference type="ARBA" id="ARBA00023163"/>
    </source>
</evidence>
<protein>
    <recommendedName>
        <fullName evidence="12 13">DNA primase</fullName>
        <ecNumber evidence="12">2.7.7.101</ecNumber>
    </recommendedName>
</protein>
<comment type="similarity">
    <text evidence="12 13">Belongs to the DnaG primase family.</text>
</comment>
<dbReference type="InterPro" id="IPR006295">
    <property type="entry name" value="DNA_primase_DnaG"/>
</dbReference>
<evidence type="ECO:0000256" key="5">
    <source>
        <dbReference type="ARBA" id="ARBA00022705"/>
    </source>
</evidence>
<keyword evidence="6 12" id="KW-0479">Metal-binding</keyword>
<comment type="cofactor">
    <cofactor evidence="12 13 14">
        <name>Zn(2+)</name>
        <dbReference type="ChEBI" id="CHEBI:29105"/>
    </cofactor>
    <text evidence="12 13 14">Binds 1 zinc ion per monomer.</text>
</comment>
<dbReference type="PIRSF" id="PIRSF002811">
    <property type="entry name" value="DnaG"/>
    <property type="match status" value="1"/>
</dbReference>
<dbReference type="InterPro" id="IPR034151">
    <property type="entry name" value="TOPRIM_DnaG_bac"/>
</dbReference>
<dbReference type="GO" id="GO:0006269">
    <property type="term" value="P:DNA replication, synthesis of primer"/>
    <property type="evidence" value="ECO:0007669"/>
    <property type="project" value="UniProtKB-UniRule"/>
</dbReference>
<comment type="function">
    <text evidence="12 13">RNA polymerase that catalyzes the synthesis of short RNA molecules used as primers for DNA polymerase during DNA replication.</text>
</comment>
<evidence type="ECO:0000259" key="16">
    <source>
        <dbReference type="PROSITE" id="PS50880"/>
    </source>
</evidence>
<dbReference type="PANTHER" id="PTHR30313">
    <property type="entry name" value="DNA PRIMASE"/>
    <property type="match status" value="1"/>
</dbReference>
<reference evidence="17 18" key="1">
    <citation type="journal article" date="2016" name="Nat. Commun.">
        <title>Thousands of microbial genomes shed light on interconnected biogeochemical processes in an aquifer system.</title>
        <authorList>
            <person name="Anantharaman K."/>
            <person name="Brown C.T."/>
            <person name="Hug L.A."/>
            <person name="Sharon I."/>
            <person name="Castelle C.J."/>
            <person name="Probst A.J."/>
            <person name="Thomas B.C."/>
            <person name="Singh A."/>
            <person name="Wilkins M.J."/>
            <person name="Karaoz U."/>
            <person name="Brodie E.L."/>
            <person name="Williams K.H."/>
            <person name="Hubbard S.S."/>
            <person name="Banfield J.F."/>
        </authorList>
    </citation>
    <scope>NUCLEOTIDE SEQUENCE [LARGE SCALE GENOMIC DNA]</scope>
</reference>
<keyword evidence="1 12" id="KW-0240">DNA-directed RNA polymerase</keyword>
<dbReference type="PROSITE" id="PS50880">
    <property type="entry name" value="TOPRIM"/>
    <property type="match status" value="1"/>
</dbReference>
<dbReference type="InterPro" id="IPR030846">
    <property type="entry name" value="DnaG_bac"/>
</dbReference>
<comment type="domain">
    <text evidence="12">Contains an N-terminal zinc-binding domain, a central core domain that contains the primase activity, and a C-terminal DnaB-binding domain.</text>
</comment>
<dbReference type="InterPro" id="IPR006171">
    <property type="entry name" value="TOPRIM_dom"/>
</dbReference>
<evidence type="ECO:0000256" key="2">
    <source>
        <dbReference type="ARBA" id="ARBA00022515"/>
    </source>
</evidence>
<dbReference type="GO" id="GO:0003899">
    <property type="term" value="F:DNA-directed RNA polymerase activity"/>
    <property type="evidence" value="ECO:0007669"/>
    <property type="project" value="UniProtKB-UniRule"/>
</dbReference>
<keyword evidence="4 12" id="KW-0548">Nucleotidyltransferase</keyword>
<evidence type="ECO:0000256" key="14">
    <source>
        <dbReference type="PIRSR" id="PIRSR002811-1"/>
    </source>
</evidence>
<sequence>MADQVDEVKQKIDIVSLIGEYVQLKKAGRNYRALCPFHSEKTPSFMVSPELQIYKCFGCGESGDAFSFLEKYEGMDFGEALRFLADRAGIKLVALRPGEQGEKERLYEINNLASRFYHYILVGHPAGKQAYNYLTRERGLKAGTIETFQVGFSPDVPGAIRKFLVEKKKFADRELEKAGLSVPGRAAIDRFRGRITFPLLDHRGNIVGFAGRTMPGAKTELAKYINSPETPIYHKSRVLYGLNLAKTRIKEKKTAIVVEGELDMISSWQAGVENTVAIKGSAFTEEQLRLLTRFCQKVILALDTDFAGDAAVRRGVAIAQTQGLEVKVARLGNFKDPDEAAQKAPNEYKKALIAAVGVWDFLIDSIFSRFGGDSGEAKRKVSREITPILAGIPDKIVQAHYIEKVAQQLKVPTEAVEKEVEVFITKEVGQEAKVEIPAVDKGKGIREVTEERLLTLYFQKDPEGLMEKEILSLIKTPLARRILDELASFLKKNLKFDLTLFSKLLPSELTDGFAGVILGQEEIHTEKPELLEREVKGVIVRLKLLENQDRREELTRQMKELEGKGEKGKLMAIKAKYNRLNVKRTSLERDKDSGIILHEA</sequence>
<proteinExistence type="inferred from homology"/>
<evidence type="ECO:0000313" key="17">
    <source>
        <dbReference type="EMBL" id="OGM15779.1"/>
    </source>
</evidence>
<evidence type="ECO:0000256" key="6">
    <source>
        <dbReference type="ARBA" id="ARBA00022723"/>
    </source>
</evidence>
<dbReference type="GO" id="GO:0003677">
    <property type="term" value="F:DNA binding"/>
    <property type="evidence" value="ECO:0007669"/>
    <property type="project" value="UniProtKB-KW"/>
</dbReference>
<dbReference type="Pfam" id="PF01807">
    <property type="entry name" value="Zn_ribbon_DnaG"/>
    <property type="match status" value="1"/>
</dbReference>
<evidence type="ECO:0000256" key="1">
    <source>
        <dbReference type="ARBA" id="ARBA00022478"/>
    </source>
</evidence>
<feature type="domain" description="Toprim" evidence="16">
    <location>
        <begin position="253"/>
        <end position="334"/>
    </location>
</feature>
<dbReference type="PANTHER" id="PTHR30313:SF2">
    <property type="entry name" value="DNA PRIMASE"/>
    <property type="match status" value="1"/>
</dbReference>